<protein>
    <submittedName>
        <fullName evidence="1">YrzA family protein</fullName>
    </submittedName>
</protein>
<gene>
    <name evidence="1" type="ORF">M3202_01425</name>
</gene>
<proteinExistence type="predicted"/>
<comment type="caution">
    <text evidence="1">The sequence shown here is derived from an EMBL/GenBank/DDBJ whole genome shotgun (WGS) entry which is preliminary data.</text>
</comment>
<dbReference type="Proteomes" id="UP001139179">
    <property type="component" value="Unassembled WGS sequence"/>
</dbReference>
<dbReference type="RefSeq" id="WP_251221586.1">
    <property type="nucleotide sequence ID" value="NZ_JAMBOL010000001.1"/>
</dbReference>
<reference evidence="1" key="1">
    <citation type="submission" date="2022-05" db="EMBL/GenBank/DDBJ databases">
        <title>Comparative Genomics of Spacecraft Associated Microbes.</title>
        <authorList>
            <person name="Tran M.T."/>
            <person name="Wright A."/>
            <person name="Seuylemezian A."/>
            <person name="Eisen J."/>
            <person name="Coil D."/>
        </authorList>
    </citation>
    <scope>NUCLEOTIDE SEQUENCE</scope>
    <source>
        <strain evidence="1">214.1.1</strain>
    </source>
</reference>
<dbReference type="AlphaFoldDB" id="A0A9X2IM62"/>
<accession>A0A9X2IM62</accession>
<keyword evidence="2" id="KW-1185">Reference proteome</keyword>
<sequence>MAIQLDRIGDKIEFYEAFDLPKLEALINDKIEQNKALLLRVHSVQHSVHIHPKTERPVYTAVVHYKEP</sequence>
<evidence type="ECO:0000313" key="2">
    <source>
        <dbReference type="Proteomes" id="UP001139179"/>
    </source>
</evidence>
<evidence type="ECO:0000313" key="1">
    <source>
        <dbReference type="EMBL" id="MCM3712730.1"/>
    </source>
</evidence>
<dbReference type="Pfam" id="PF10750">
    <property type="entry name" value="DUF2536"/>
    <property type="match status" value="1"/>
</dbReference>
<dbReference type="EMBL" id="JAMBOL010000001">
    <property type="protein sequence ID" value="MCM3712730.1"/>
    <property type="molecule type" value="Genomic_DNA"/>
</dbReference>
<organism evidence="1 2">
    <name type="scientific">Halalkalibacter oceani</name>
    <dbReference type="NCBI Taxonomy" id="1653776"/>
    <lineage>
        <taxon>Bacteria</taxon>
        <taxon>Bacillati</taxon>
        <taxon>Bacillota</taxon>
        <taxon>Bacilli</taxon>
        <taxon>Bacillales</taxon>
        <taxon>Bacillaceae</taxon>
        <taxon>Halalkalibacter</taxon>
    </lineage>
</organism>
<dbReference type="InterPro" id="IPR019686">
    <property type="entry name" value="DUF2536"/>
</dbReference>
<name>A0A9X2IM62_9BACI</name>